<evidence type="ECO:0000256" key="3">
    <source>
        <dbReference type="ARBA" id="ARBA00009595"/>
    </source>
</evidence>
<evidence type="ECO:0000256" key="6">
    <source>
        <dbReference type="ARBA" id="ARBA00022801"/>
    </source>
</evidence>
<evidence type="ECO:0000256" key="5">
    <source>
        <dbReference type="ARBA" id="ARBA00022723"/>
    </source>
</evidence>
<dbReference type="InterPro" id="IPR015376">
    <property type="entry name" value="Znr_NADH_PPase"/>
</dbReference>
<evidence type="ECO:0000256" key="10">
    <source>
        <dbReference type="RuleBase" id="RU003476"/>
    </source>
</evidence>
<dbReference type="EC" id="3.6.1.22" evidence="4"/>
<gene>
    <name evidence="12" type="primary">nudC</name>
    <name evidence="12" type="ORF">ACFQ2X_14810</name>
</gene>
<dbReference type="Pfam" id="PF09296">
    <property type="entry name" value="NUDIX-like"/>
    <property type="match status" value="1"/>
</dbReference>
<evidence type="ECO:0000256" key="1">
    <source>
        <dbReference type="ARBA" id="ARBA00001946"/>
    </source>
</evidence>
<evidence type="ECO:0000256" key="4">
    <source>
        <dbReference type="ARBA" id="ARBA00012381"/>
    </source>
</evidence>
<evidence type="ECO:0000313" key="12">
    <source>
        <dbReference type="EMBL" id="MFD1217876.1"/>
    </source>
</evidence>
<dbReference type="PRINTS" id="PR00502">
    <property type="entry name" value="NUDIXFAMILY"/>
</dbReference>
<comment type="similarity">
    <text evidence="3">Belongs to the Nudix hydrolase family. NudC subfamily.</text>
</comment>
<dbReference type="CDD" id="cd03429">
    <property type="entry name" value="NUDIX_NADH_pyrophosphatase_Nudt13"/>
    <property type="match status" value="1"/>
</dbReference>
<dbReference type="Gene3D" id="3.90.79.20">
    <property type="match status" value="1"/>
</dbReference>
<dbReference type="SUPFAM" id="SSF55811">
    <property type="entry name" value="Nudix"/>
    <property type="match status" value="2"/>
</dbReference>
<dbReference type="InterPro" id="IPR050241">
    <property type="entry name" value="NAD-cap_RNA_hydrolase_NudC"/>
</dbReference>
<organism evidence="12 13">
    <name type="scientific">Microbulbifer celer</name>
    <dbReference type="NCBI Taxonomy" id="435905"/>
    <lineage>
        <taxon>Bacteria</taxon>
        <taxon>Pseudomonadati</taxon>
        <taxon>Pseudomonadota</taxon>
        <taxon>Gammaproteobacteria</taxon>
        <taxon>Cellvibrionales</taxon>
        <taxon>Microbulbiferaceae</taxon>
        <taxon>Microbulbifer</taxon>
    </lineage>
</organism>
<comment type="cofactor">
    <cofactor evidence="1">
        <name>Mg(2+)</name>
        <dbReference type="ChEBI" id="CHEBI:18420"/>
    </cofactor>
</comment>
<dbReference type="PROSITE" id="PS51462">
    <property type="entry name" value="NUDIX"/>
    <property type="match status" value="1"/>
</dbReference>
<keyword evidence="6 10" id="KW-0378">Hydrolase</keyword>
<keyword evidence="8" id="KW-0520">NAD</keyword>
<dbReference type="InterPro" id="IPR020476">
    <property type="entry name" value="Nudix_hydrolase"/>
</dbReference>
<dbReference type="PROSITE" id="PS00893">
    <property type="entry name" value="NUDIX_BOX"/>
    <property type="match status" value="1"/>
</dbReference>
<comment type="cofactor">
    <cofactor evidence="2">
        <name>Zn(2+)</name>
        <dbReference type="ChEBI" id="CHEBI:29105"/>
    </cofactor>
</comment>
<evidence type="ECO:0000256" key="7">
    <source>
        <dbReference type="ARBA" id="ARBA00022842"/>
    </source>
</evidence>
<dbReference type="Pfam" id="PF09297">
    <property type="entry name" value="Zn_ribbon_NUD"/>
    <property type="match status" value="1"/>
</dbReference>
<dbReference type="NCBIfam" id="NF001299">
    <property type="entry name" value="PRK00241.1"/>
    <property type="match status" value="1"/>
</dbReference>
<comment type="catalytic activity">
    <reaction evidence="9">
        <text>a 5'-end NAD(+)-phospho-ribonucleoside in mRNA + H2O = a 5'-end phospho-adenosine-phospho-ribonucleoside in mRNA + beta-nicotinamide D-ribonucleotide + 2 H(+)</text>
        <dbReference type="Rhea" id="RHEA:60876"/>
        <dbReference type="Rhea" id="RHEA-COMP:15698"/>
        <dbReference type="Rhea" id="RHEA-COMP:15719"/>
        <dbReference type="ChEBI" id="CHEBI:14649"/>
        <dbReference type="ChEBI" id="CHEBI:15377"/>
        <dbReference type="ChEBI" id="CHEBI:15378"/>
        <dbReference type="ChEBI" id="CHEBI:144029"/>
        <dbReference type="ChEBI" id="CHEBI:144051"/>
    </reaction>
    <physiologicalReaction direction="left-to-right" evidence="9">
        <dbReference type="Rhea" id="RHEA:60877"/>
    </physiologicalReaction>
</comment>
<evidence type="ECO:0000256" key="2">
    <source>
        <dbReference type="ARBA" id="ARBA00001947"/>
    </source>
</evidence>
<name>A0ABW3UDC6_9GAMM</name>
<comment type="caution">
    <text evidence="12">The sequence shown here is derived from an EMBL/GenBank/DDBJ whole genome shotgun (WGS) entry which is preliminary data.</text>
</comment>
<sequence length="264" mass="29677">MTEFVSPEKVWPVPDLHWHIVVCGGELLTSEDGFLFSRNPVHSLTSATHYLGNWAGRPCAVHLLAQKTPIAGHSWRGLRSFLGVVSEAEFALAGRALQVANWDLDHRFCGRCGGETDYHPRDRARVCHRCEFTVYPRISPCVIMLVTRGDECLLARHTYHRHGLYTALAGFMEPGESAEQALAREVKEEVGLDVGGLRYVGSQSWPFPGQLMIGFHAEVRAGELRLEEEEIAEARWFHRNDIPEAIPVGETLSGRLIRIFMHGR</sequence>
<keyword evidence="5" id="KW-0479">Metal-binding</keyword>
<dbReference type="RefSeq" id="WP_230438989.1">
    <property type="nucleotide sequence ID" value="NZ_CP087715.1"/>
</dbReference>
<keyword evidence="13" id="KW-1185">Reference proteome</keyword>
<dbReference type="PANTHER" id="PTHR42904">
    <property type="entry name" value="NUDIX HYDROLASE, NUDC SUBFAMILY"/>
    <property type="match status" value="1"/>
</dbReference>
<accession>A0ABW3UDC6</accession>
<dbReference type="EMBL" id="JBHTLR010000019">
    <property type="protein sequence ID" value="MFD1217876.1"/>
    <property type="molecule type" value="Genomic_DNA"/>
</dbReference>
<dbReference type="InterPro" id="IPR049734">
    <property type="entry name" value="NudC-like_C"/>
</dbReference>
<protein>
    <recommendedName>
        <fullName evidence="4">NAD(+) diphosphatase</fullName>
        <ecNumber evidence="4">3.6.1.22</ecNumber>
    </recommendedName>
</protein>
<reference evidence="13" key="1">
    <citation type="journal article" date="2019" name="Int. J. Syst. Evol. Microbiol.">
        <title>The Global Catalogue of Microorganisms (GCM) 10K type strain sequencing project: providing services to taxonomists for standard genome sequencing and annotation.</title>
        <authorList>
            <consortium name="The Broad Institute Genomics Platform"/>
            <consortium name="The Broad Institute Genome Sequencing Center for Infectious Disease"/>
            <person name="Wu L."/>
            <person name="Ma J."/>
        </authorList>
    </citation>
    <scope>NUCLEOTIDE SEQUENCE [LARGE SCALE GENOMIC DNA]</scope>
    <source>
        <strain evidence="13">CCUG 54356</strain>
    </source>
</reference>
<dbReference type="InterPro" id="IPR015375">
    <property type="entry name" value="NADH_PPase-like_N"/>
</dbReference>
<dbReference type="GO" id="GO:0016787">
    <property type="term" value="F:hydrolase activity"/>
    <property type="evidence" value="ECO:0007669"/>
    <property type="project" value="UniProtKB-KW"/>
</dbReference>
<evidence type="ECO:0000259" key="11">
    <source>
        <dbReference type="PROSITE" id="PS51462"/>
    </source>
</evidence>
<dbReference type="Proteomes" id="UP001597264">
    <property type="component" value="Unassembled WGS sequence"/>
</dbReference>
<dbReference type="Gene3D" id="3.90.79.10">
    <property type="entry name" value="Nucleoside Triphosphate Pyrophosphohydrolase"/>
    <property type="match status" value="1"/>
</dbReference>
<evidence type="ECO:0000256" key="9">
    <source>
        <dbReference type="ARBA" id="ARBA00023679"/>
    </source>
</evidence>
<proteinExistence type="inferred from homology"/>
<evidence type="ECO:0000256" key="8">
    <source>
        <dbReference type="ARBA" id="ARBA00023027"/>
    </source>
</evidence>
<dbReference type="InterPro" id="IPR020084">
    <property type="entry name" value="NUDIX_hydrolase_CS"/>
</dbReference>
<dbReference type="InterPro" id="IPR015797">
    <property type="entry name" value="NUDIX_hydrolase-like_dom_sf"/>
</dbReference>
<dbReference type="PANTHER" id="PTHR42904:SF6">
    <property type="entry name" value="NAD-CAPPED RNA HYDROLASE NUDT12"/>
    <property type="match status" value="1"/>
</dbReference>
<evidence type="ECO:0000313" key="13">
    <source>
        <dbReference type="Proteomes" id="UP001597264"/>
    </source>
</evidence>
<dbReference type="Pfam" id="PF00293">
    <property type="entry name" value="NUDIX"/>
    <property type="match status" value="1"/>
</dbReference>
<feature type="domain" description="Nudix hydrolase" evidence="11">
    <location>
        <begin position="136"/>
        <end position="259"/>
    </location>
</feature>
<keyword evidence="7" id="KW-0460">Magnesium</keyword>
<dbReference type="InterPro" id="IPR000086">
    <property type="entry name" value="NUDIX_hydrolase_dom"/>
</dbReference>